<evidence type="ECO:0000313" key="12">
    <source>
        <dbReference type="EMBL" id="CAI9299713.1"/>
    </source>
</evidence>
<dbReference type="Pfam" id="PF00560">
    <property type="entry name" value="LRR_1"/>
    <property type="match status" value="8"/>
</dbReference>
<reference evidence="12" key="1">
    <citation type="submission" date="2023-04" db="EMBL/GenBank/DDBJ databases">
        <authorList>
            <person name="Vijverberg K."/>
            <person name="Xiong W."/>
            <person name="Schranz E."/>
        </authorList>
    </citation>
    <scope>NUCLEOTIDE SEQUENCE</scope>
</reference>
<keyword evidence="7" id="KW-0677">Repeat</keyword>
<accession>A0AA36EKZ7</accession>
<keyword evidence="13" id="KW-1185">Reference proteome</keyword>
<dbReference type="InterPro" id="IPR003591">
    <property type="entry name" value="Leu-rich_rpt_typical-subtyp"/>
</dbReference>
<dbReference type="SMART" id="SM00369">
    <property type="entry name" value="LRR_TYP"/>
    <property type="match status" value="5"/>
</dbReference>
<dbReference type="AlphaFoldDB" id="A0AA36EKZ7"/>
<keyword evidence="9 11" id="KW-0472">Membrane</keyword>
<keyword evidence="8 11" id="KW-1133">Transmembrane helix</keyword>
<evidence type="ECO:0000256" key="1">
    <source>
        <dbReference type="ARBA" id="ARBA00004251"/>
    </source>
</evidence>
<comment type="subcellular location">
    <subcellularLocation>
        <location evidence="1">Cell membrane</location>
        <topology evidence="1">Single-pass type I membrane protein</topology>
    </subcellularLocation>
</comment>
<comment type="similarity">
    <text evidence="2">Belongs to the RLP family.</text>
</comment>
<evidence type="ECO:0000256" key="11">
    <source>
        <dbReference type="SAM" id="Phobius"/>
    </source>
</evidence>
<gene>
    <name evidence="12" type="ORF">LSALG_LOCUS38405</name>
</gene>
<dbReference type="GO" id="GO:0006952">
    <property type="term" value="P:defense response"/>
    <property type="evidence" value="ECO:0007669"/>
    <property type="project" value="UniProtKB-ARBA"/>
</dbReference>
<dbReference type="FunFam" id="3.80.10.10:FF:000111">
    <property type="entry name" value="LRR receptor-like serine/threonine-protein kinase ERECTA"/>
    <property type="match status" value="1"/>
</dbReference>
<dbReference type="InterPro" id="IPR032675">
    <property type="entry name" value="LRR_dom_sf"/>
</dbReference>
<organism evidence="12 13">
    <name type="scientific">Lactuca saligna</name>
    <name type="common">Willowleaf lettuce</name>
    <dbReference type="NCBI Taxonomy" id="75948"/>
    <lineage>
        <taxon>Eukaryota</taxon>
        <taxon>Viridiplantae</taxon>
        <taxon>Streptophyta</taxon>
        <taxon>Embryophyta</taxon>
        <taxon>Tracheophyta</taxon>
        <taxon>Spermatophyta</taxon>
        <taxon>Magnoliopsida</taxon>
        <taxon>eudicotyledons</taxon>
        <taxon>Gunneridae</taxon>
        <taxon>Pentapetalae</taxon>
        <taxon>asterids</taxon>
        <taxon>campanulids</taxon>
        <taxon>Asterales</taxon>
        <taxon>Asteraceae</taxon>
        <taxon>Cichorioideae</taxon>
        <taxon>Cichorieae</taxon>
        <taxon>Lactucinae</taxon>
        <taxon>Lactuca</taxon>
    </lineage>
</organism>
<evidence type="ECO:0000256" key="2">
    <source>
        <dbReference type="ARBA" id="ARBA00009592"/>
    </source>
</evidence>
<evidence type="ECO:0000256" key="10">
    <source>
        <dbReference type="ARBA" id="ARBA00023180"/>
    </source>
</evidence>
<sequence>MCRTYLEYLDLSRNRLIGKIPRCLENLQKLNALILSSNRLSSVIPSFISLYRLHLNGNNFTGELPREIMNFQSLAVLDLGDNNFDGNIPEWIGEKLNPMVLRLHRNNFSGRIPRSFCRLSNLQILDVAHNSLTGTIPPCLGQLSGMANRNPNWRLISPDSDENVIQVMKGVDVEYTRTWDLVLNMDLSSNKLVGEIPVELTRLSMLMGLNLSNNLLSGGIPNNIGNMTKLESVDFSRNELTGMIPSSMEALTFLSHLNLSHNHLSGRIPTGHQLQPLADPSIYVGNKDLCGPPLPNNCSYYEDYTTSKKSYEEGEEPKKVWFYVDIMSGFVTGFWGIIGVLLFKKQWRRKLFMFAEETIDKIYIGVVVRVAMMKRGREAP</sequence>
<name>A0AA36EKZ7_LACSI</name>
<dbReference type="FunFam" id="3.80.10.10:FF:000383">
    <property type="entry name" value="Leucine-rich repeat receptor protein kinase EMS1"/>
    <property type="match status" value="1"/>
</dbReference>
<keyword evidence="5 11" id="KW-0812">Transmembrane</keyword>
<keyword evidence="6" id="KW-0732">Signal</keyword>
<dbReference type="GO" id="GO:0051707">
    <property type="term" value="P:response to other organism"/>
    <property type="evidence" value="ECO:0007669"/>
    <property type="project" value="UniProtKB-ARBA"/>
</dbReference>
<protein>
    <recommendedName>
        <fullName evidence="14">Leucine-rich repeat-containing N-terminal plant-type domain-containing protein</fullName>
    </recommendedName>
</protein>
<dbReference type="PANTHER" id="PTHR48063:SF106">
    <property type="entry name" value="LEUCINE-RICH REPEAT DOMAIN, L DOMAIN-LIKE PROTEIN-RELATED"/>
    <property type="match status" value="1"/>
</dbReference>
<evidence type="ECO:0000313" key="13">
    <source>
        <dbReference type="Proteomes" id="UP001177003"/>
    </source>
</evidence>
<dbReference type="InterPro" id="IPR001611">
    <property type="entry name" value="Leu-rich_rpt"/>
</dbReference>
<evidence type="ECO:0000256" key="7">
    <source>
        <dbReference type="ARBA" id="ARBA00022737"/>
    </source>
</evidence>
<dbReference type="EMBL" id="OX465084">
    <property type="protein sequence ID" value="CAI9299713.1"/>
    <property type="molecule type" value="Genomic_DNA"/>
</dbReference>
<evidence type="ECO:0000256" key="3">
    <source>
        <dbReference type="ARBA" id="ARBA00022475"/>
    </source>
</evidence>
<dbReference type="InterPro" id="IPR046956">
    <property type="entry name" value="RLP23-like"/>
</dbReference>
<dbReference type="PANTHER" id="PTHR48063">
    <property type="entry name" value="LRR RECEPTOR-LIKE KINASE"/>
    <property type="match status" value="1"/>
</dbReference>
<dbReference type="Proteomes" id="UP001177003">
    <property type="component" value="Chromosome 8"/>
</dbReference>
<evidence type="ECO:0000256" key="9">
    <source>
        <dbReference type="ARBA" id="ARBA00023136"/>
    </source>
</evidence>
<feature type="transmembrane region" description="Helical" evidence="11">
    <location>
        <begin position="320"/>
        <end position="343"/>
    </location>
</feature>
<keyword evidence="3" id="KW-1003">Cell membrane</keyword>
<proteinExistence type="inferred from homology"/>
<dbReference type="GO" id="GO:0005886">
    <property type="term" value="C:plasma membrane"/>
    <property type="evidence" value="ECO:0007669"/>
    <property type="project" value="UniProtKB-SubCell"/>
</dbReference>
<evidence type="ECO:0000256" key="8">
    <source>
        <dbReference type="ARBA" id="ARBA00022989"/>
    </source>
</evidence>
<evidence type="ECO:0000256" key="4">
    <source>
        <dbReference type="ARBA" id="ARBA00022614"/>
    </source>
</evidence>
<evidence type="ECO:0000256" key="5">
    <source>
        <dbReference type="ARBA" id="ARBA00022692"/>
    </source>
</evidence>
<keyword evidence="4" id="KW-0433">Leucine-rich repeat</keyword>
<evidence type="ECO:0008006" key="14">
    <source>
        <dbReference type="Google" id="ProtNLM"/>
    </source>
</evidence>
<dbReference type="PRINTS" id="PR00019">
    <property type="entry name" value="LEURICHRPT"/>
</dbReference>
<evidence type="ECO:0000256" key="6">
    <source>
        <dbReference type="ARBA" id="ARBA00022729"/>
    </source>
</evidence>
<keyword evidence="10" id="KW-0325">Glycoprotein</keyword>
<dbReference type="SUPFAM" id="SSF52058">
    <property type="entry name" value="L domain-like"/>
    <property type="match status" value="1"/>
</dbReference>
<dbReference type="Gene3D" id="3.80.10.10">
    <property type="entry name" value="Ribonuclease Inhibitor"/>
    <property type="match status" value="1"/>
</dbReference>